<accession>A0ABW4VIR7</accession>
<keyword evidence="4" id="KW-1185">Reference proteome</keyword>
<evidence type="ECO:0000313" key="4">
    <source>
        <dbReference type="Proteomes" id="UP001597361"/>
    </source>
</evidence>
<name>A0ABW4VIR7_9BACT</name>
<comment type="similarity">
    <text evidence="1">Belongs to the AHA1 family.</text>
</comment>
<evidence type="ECO:0000259" key="2">
    <source>
        <dbReference type="Pfam" id="PF08327"/>
    </source>
</evidence>
<gene>
    <name evidence="3" type="ORF">ACFSKL_03705</name>
</gene>
<dbReference type="Proteomes" id="UP001597361">
    <property type="component" value="Unassembled WGS sequence"/>
</dbReference>
<dbReference type="InterPro" id="IPR013538">
    <property type="entry name" value="ASHA1/2-like_C"/>
</dbReference>
<evidence type="ECO:0000313" key="3">
    <source>
        <dbReference type="EMBL" id="MFD2033880.1"/>
    </source>
</evidence>
<dbReference type="SUPFAM" id="SSF55961">
    <property type="entry name" value="Bet v1-like"/>
    <property type="match status" value="2"/>
</dbReference>
<dbReference type="InterPro" id="IPR023393">
    <property type="entry name" value="START-like_dom_sf"/>
</dbReference>
<dbReference type="CDD" id="cd07814">
    <property type="entry name" value="SRPBCC_CalC_Aha1-like"/>
    <property type="match status" value="1"/>
</dbReference>
<dbReference type="RefSeq" id="WP_376883596.1">
    <property type="nucleotide sequence ID" value="NZ_JBHUHR010000012.1"/>
</dbReference>
<dbReference type="Gene3D" id="3.30.530.20">
    <property type="match status" value="2"/>
</dbReference>
<protein>
    <submittedName>
        <fullName evidence="3">SRPBCC family protein</fullName>
    </submittedName>
</protein>
<proteinExistence type="inferred from homology"/>
<sequence>MKTIISISTNVKASLSQAWRSWTSSQHIVNWNFASDTWHCPKAELDLQVGGKFNYHMAAKDGSMAFDFEGTFDDVKEMESLAYTLADGRSVLVKFEQKEDHVLVTEEFEAEEMNSSEMQKNGWQAILDNFKKYTEELNTMDRLTFQIDISAPVEKVYDTMLGQETYPKWTAAFHPSSFYRGKWEEGEKILFLGLDENGNEGGMVSRVRKLIPSEIVSIEHVGMYDKGEELLEDPEVSAWAGAIEEYRFEEKAGLTTVKVLSDCNKEYKGYFLEAWPKALEILKSICEQ</sequence>
<evidence type="ECO:0000256" key="1">
    <source>
        <dbReference type="ARBA" id="ARBA00006817"/>
    </source>
</evidence>
<comment type="caution">
    <text evidence="3">The sequence shown here is derived from an EMBL/GenBank/DDBJ whole genome shotgun (WGS) entry which is preliminary data.</text>
</comment>
<dbReference type="Pfam" id="PF08327">
    <property type="entry name" value="AHSA1"/>
    <property type="match status" value="1"/>
</dbReference>
<feature type="domain" description="Activator of Hsp90 ATPase homologue 1/2-like C-terminal" evidence="2">
    <location>
        <begin position="12"/>
        <end position="134"/>
    </location>
</feature>
<dbReference type="EMBL" id="JBHUHR010000012">
    <property type="protein sequence ID" value="MFD2033880.1"/>
    <property type="molecule type" value="Genomic_DNA"/>
</dbReference>
<reference evidence="4" key="1">
    <citation type="journal article" date="2019" name="Int. J. Syst. Evol. Microbiol.">
        <title>The Global Catalogue of Microorganisms (GCM) 10K type strain sequencing project: providing services to taxonomists for standard genome sequencing and annotation.</title>
        <authorList>
            <consortium name="The Broad Institute Genomics Platform"/>
            <consortium name="The Broad Institute Genome Sequencing Center for Infectious Disease"/>
            <person name="Wu L."/>
            <person name="Ma J."/>
        </authorList>
    </citation>
    <scope>NUCLEOTIDE SEQUENCE [LARGE SCALE GENOMIC DNA]</scope>
    <source>
        <strain evidence="4">CGMCC 1.15180</strain>
    </source>
</reference>
<organism evidence="3 4">
    <name type="scientific">Belliella marina</name>
    <dbReference type="NCBI Taxonomy" id="1644146"/>
    <lineage>
        <taxon>Bacteria</taxon>
        <taxon>Pseudomonadati</taxon>
        <taxon>Bacteroidota</taxon>
        <taxon>Cytophagia</taxon>
        <taxon>Cytophagales</taxon>
        <taxon>Cyclobacteriaceae</taxon>
        <taxon>Belliella</taxon>
    </lineage>
</organism>